<feature type="domain" description="DNA replication factor Cdt1 C-terminal" evidence="5">
    <location>
        <begin position="205"/>
        <end position="297"/>
    </location>
</feature>
<feature type="region of interest" description="Disordered" evidence="3">
    <location>
        <begin position="182"/>
        <end position="202"/>
    </location>
</feature>
<proteinExistence type="inferred from homology"/>
<dbReference type="GO" id="GO:0003677">
    <property type="term" value="F:DNA binding"/>
    <property type="evidence" value="ECO:0007669"/>
    <property type="project" value="InterPro"/>
</dbReference>
<dbReference type="GO" id="GO:0000076">
    <property type="term" value="P:DNA replication checkpoint signaling"/>
    <property type="evidence" value="ECO:0007669"/>
    <property type="project" value="TreeGrafter"/>
</dbReference>
<gene>
    <name evidence="6" type="ORF">TAPDE_005277</name>
</gene>
<feature type="compositionally biased region" description="Basic and acidic residues" evidence="3">
    <location>
        <begin position="15"/>
        <end position="41"/>
    </location>
</feature>
<keyword evidence="2" id="KW-0131">Cell cycle</keyword>
<name>R4XFV9_TAPDE</name>
<dbReference type="eggNOG" id="ENOG502T0YJ">
    <property type="taxonomic scope" value="Eukaryota"/>
</dbReference>
<dbReference type="AlphaFoldDB" id="R4XFV9"/>
<dbReference type="InterPro" id="IPR014939">
    <property type="entry name" value="CDT1_Gemini-bd-like"/>
</dbReference>
<evidence type="ECO:0000256" key="1">
    <source>
        <dbReference type="ARBA" id="ARBA00008356"/>
    </source>
</evidence>
<dbReference type="GO" id="GO:0000278">
    <property type="term" value="P:mitotic cell cycle"/>
    <property type="evidence" value="ECO:0007669"/>
    <property type="project" value="TreeGrafter"/>
</dbReference>
<dbReference type="STRING" id="1097556.R4XFV9"/>
<dbReference type="EMBL" id="CAHR02000301">
    <property type="protein sequence ID" value="CCG84761.1"/>
    <property type="molecule type" value="Genomic_DNA"/>
</dbReference>
<evidence type="ECO:0008006" key="8">
    <source>
        <dbReference type="Google" id="ProtNLM"/>
    </source>
</evidence>
<dbReference type="InterPro" id="IPR045173">
    <property type="entry name" value="Cdt1"/>
</dbReference>
<dbReference type="Pfam" id="PF16679">
    <property type="entry name" value="CDT1_C"/>
    <property type="match status" value="1"/>
</dbReference>
<organism evidence="6 7">
    <name type="scientific">Taphrina deformans (strain PYCC 5710 / ATCC 11124 / CBS 356.35 / IMI 108563 / JCM 9778 / NBRC 8474)</name>
    <name type="common">Peach leaf curl fungus</name>
    <name type="synonym">Lalaria deformans</name>
    <dbReference type="NCBI Taxonomy" id="1097556"/>
    <lineage>
        <taxon>Eukaryota</taxon>
        <taxon>Fungi</taxon>
        <taxon>Dikarya</taxon>
        <taxon>Ascomycota</taxon>
        <taxon>Taphrinomycotina</taxon>
        <taxon>Taphrinomycetes</taxon>
        <taxon>Taphrinales</taxon>
        <taxon>Taphrinaceae</taxon>
        <taxon>Taphrina</taxon>
    </lineage>
</organism>
<dbReference type="Proteomes" id="UP000013776">
    <property type="component" value="Unassembled WGS sequence"/>
</dbReference>
<evidence type="ECO:0000313" key="6">
    <source>
        <dbReference type="EMBL" id="CCG84761.1"/>
    </source>
</evidence>
<dbReference type="SUPFAM" id="SSF46785">
    <property type="entry name" value="Winged helix' DNA-binding domain"/>
    <property type="match status" value="1"/>
</dbReference>
<dbReference type="GO" id="GO:0071163">
    <property type="term" value="P:DNA replication preinitiation complex assembly"/>
    <property type="evidence" value="ECO:0007669"/>
    <property type="project" value="InterPro"/>
</dbReference>
<dbReference type="InterPro" id="IPR038090">
    <property type="entry name" value="Cdt1_C_WH_dom_sf"/>
</dbReference>
<dbReference type="InterPro" id="IPR036390">
    <property type="entry name" value="WH_DNA-bd_sf"/>
</dbReference>
<feature type="compositionally biased region" description="Low complexity" evidence="3">
    <location>
        <begin position="182"/>
        <end position="197"/>
    </location>
</feature>
<dbReference type="GO" id="GO:0005634">
    <property type="term" value="C:nucleus"/>
    <property type="evidence" value="ECO:0007669"/>
    <property type="project" value="TreeGrafter"/>
</dbReference>
<evidence type="ECO:0000259" key="4">
    <source>
        <dbReference type="Pfam" id="PF08839"/>
    </source>
</evidence>
<evidence type="ECO:0000259" key="5">
    <source>
        <dbReference type="Pfam" id="PF16679"/>
    </source>
</evidence>
<feature type="domain" description="CDT1 Geminin-binding" evidence="4">
    <location>
        <begin position="53"/>
        <end position="108"/>
    </location>
</feature>
<dbReference type="Gene3D" id="1.10.10.1420">
    <property type="entry name" value="DNA replication factor Cdt1, C-terminal WH domain"/>
    <property type="match status" value="1"/>
</dbReference>
<comment type="similarity">
    <text evidence="1">Belongs to the Cdt1 family.</text>
</comment>
<evidence type="ECO:0000256" key="3">
    <source>
        <dbReference type="SAM" id="MobiDB-lite"/>
    </source>
</evidence>
<evidence type="ECO:0000313" key="7">
    <source>
        <dbReference type="Proteomes" id="UP000013776"/>
    </source>
</evidence>
<feature type="region of interest" description="Disordered" evidence="3">
    <location>
        <begin position="1"/>
        <end position="41"/>
    </location>
</feature>
<evidence type="ECO:0000256" key="2">
    <source>
        <dbReference type="ARBA" id="ARBA00023306"/>
    </source>
</evidence>
<protein>
    <recommendedName>
        <fullName evidence="8">DNA replication factor Cdt1 C-terminal domain-containing protein</fullName>
    </recommendedName>
</protein>
<dbReference type="GO" id="GO:0070182">
    <property type="term" value="F:DNA polymerase binding"/>
    <property type="evidence" value="ECO:0007669"/>
    <property type="project" value="TreeGrafter"/>
</dbReference>
<sequence>MVAEEVRTPTKRKRPSTEGHERGHARANKDAKPDAPVDVEGHAGSIADTRRQLSKLFGALEATLLSSRSASSFHSIQQAVTSTARSKFEMLHLSQMVGVWPEAYVLESSMALVGDARVPSISIALPSPSAALATSSRRQEFESRLLDWTGTEGPLPELKRHTQMPLNTAKISSIKKQVVTLAPSSSSPTRLSTSSPSAKDRQSALLDRIRSKALSKSSEPSAIDLKSATINALIPSAVSSIKILLASRSKKAIGMTELRDNLATSLSHRISQGDIEQLVEVLSQRPEYSHWCKIGQVGDVKIVRFVGLPPGTKQAGL</sequence>
<comment type="caution">
    <text evidence="6">The sequence shown here is derived from an EMBL/GenBank/DDBJ whole genome shotgun (WGS) entry which is preliminary data.</text>
</comment>
<dbReference type="OrthoDB" id="341730at2759"/>
<dbReference type="PANTHER" id="PTHR28637">
    <property type="entry name" value="DNA REPLICATION FACTOR CDT1"/>
    <property type="match status" value="1"/>
</dbReference>
<dbReference type="GO" id="GO:0030174">
    <property type="term" value="P:regulation of DNA-templated DNA replication initiation"/>
    <property type="evidence" value="ECO:0007669"/>
    <property type="project" value="InterPro"/>
</dbReference>
<dbReference type="PANTHER" id="PTHR28637:SF1">
    <property type="entry name" value="DNA REPLICATION FACTOR CDT1"/>
    <property type="match status" value="1"/>
</dbReference>
<dbReference type="InterPro" id="IPR032054">
    <property type="entry name" value="Cdt1_C"/>
</dbReference>
<reference evidence="6 7" key="1">
    <citation type="journal article" date="2013" name="MBio">
        <title>Genome sequencing of the plant pathogen Taphrina deformans, the causal agent of peach leaf curl.</title>
        <authorList>
            <person name="Cisse O.H."/>
            <person name="Almeida J.M.G.C.F."/>
            <person name="Fonseca A."/>
            <person name="Kumar A.A."/>
            <person name="Salojaervi J."/>
            <person name="Overmyer K."/>
            <person name="Hauser P.M."/>
            <person name="Pagni M."/>
        </authorList>
    </citation>
    <scope>NUCLEOTIDE SEQUENCE [LARGE SCALE GENOMIC DNA]</scope>
    <source>
        <strain evidence="7">PYCC 5710 / ATCC 11124 / CBS 356.35 / IMI 108563 / JCM 9778 / NBRC 8474</strain>
    </source>
</reference>
<accession>R4XFV9</accession>
<keyword evidence="7" id="KW-1185">Reference proteome</keyword>
<dbReference type="Pfam" id="PF08839">
    <property type="entry name" value="CDT1"/>
    <property type="match status" value="1"/>
</dbReference>